<accession>K0IK29</accession>
<dbReference type="Proteomes" id="UP000008037">
    <property type="component" value="Chromosome"/>
</dbReference>
<proteinExistence type="inferred from homology"/>
<dbReference type="SUPFAM" id="SSF102405">
    <property type="entry name" value="MCP/YpsA-like"/>
    <property type="match status" value="1"/>
</dbReference>
<dbReference type="PATRIC" id="fig|1237085.11.peg.1689"/>
<dbReference type="HOGENOM" id="CLU_029601_3_4_2"/>
<dbReference type="BioCyc" id="CNIT1237085:G1324-1712-MONOMER"/>
<dbReference type="InParanoid" id="K0IK29"/>
<organism evidence="3 4">
    <name type="scientific">Nitrososphaera gargensis (strain Ga9.2)</name>
    <dbReference type="NCBI Taxonomy" id="1237085"/>
    <lineage>
        <taxon>Archaea</taxon>
        <taxon>Nitrososphaerota</taxon>
        <taxon>Nitrososphaeria</taxon>
        <taxon>Nitrososphaerales</taxon>
        <taxon>Nitrososphaeraceae</taxon>
        <taxon>Nitrososphaera</taxon>
    </lineage>
</organism>
<dbReference type="RefSeq" id="WP_015019184.1">
    <property type="nucleotide sequence ID" value="NC_018719.1"/>
</dbReference>
<evidence type="ECO:0000256" key="1">
    <source>
        <dbReference type="ARBA" id="ARBA00006525"/>
    </source>
</evidence>
<name>K0IK29_NITGG</name>
<evidence type="ECO:0000313" key="4">
    <source>
        <dbReference type="Proteomes" id="UP000008037"/>
    </source>
</evidence>
<protein>
    <submittedName>
        <fullName evidence="3">Putative SMF family protein</fullName>
    </submittedName>
</protein>
<dbReference type="PANTHER" id="PTHR43022">
    <property type="entry name" value="PROTEIN SMF"/>
    <property type="match status" value="1"/>
</dbReference>
<dbReference type="InterPro" id="IPR003488">
    <property type="entry name" value="DprA"/>
</dbReference>
<sequence>MGTADGAQGLVLTVEELLGRPLNDIEKKYAPKILYVKGSMRIPLPRPRVSIVGSRKASEEGLHAANRIASTLVKDGVVIVSGLAEGIDTSAHQAALESHGRTIAVIGTPLNKVFPAKNYQLQQEIMNNHLVISQFPIGHPTRPKDFVLRNRTMALISDATIIVEAGEFSGSLHQGWEALRLGRSLFIWKSILENKKLTWPRKMMQYGAMELSNPEDVLEVLPSDLQMPLFQ</sequence>
<dbReference type="Gene3D" id="3.40.50.450">
    <property type="match status" value="1"/>
</dbReference>
<dbReference type="GO" id="GO:0009294">
    <property type="term" value="P:DNA-mediated transformation"/>
    <property type="evidence" value="ECO:0007669"/>
    <property type="project" value="InterPro"/>
</dbReference>
<dbReference type="Pfam" id="PF02481">
    <property type="entry name" value="DNA_processg_A"/>
    <property type="match status" value="1"/>
</dbReference>
<dbReference type="EMBL" id="CP002408">
    <property type="protein sequence ID" value="AFU58647.1"/>
    <property type="molecule type" value="Genomic_DNA"/>
</dbReference>
<dbReference type="OrthoDB" id="104896at2157"/>
<dbReference type="STRING" id="1237085.Ngar_c17140"/>
<evidence type="ECO:0000259" key="2">
    <source>
        <dbReference type="Pfam" id="PF02481"/>
    </source>
</evidence>
<keyword evidence="4" id="KW-1185">Reference proteome</keyword>
<gene>
    <name evidence="3" type="ordered locus">Ngar_c17140</name>
</gene>
<dbReference type="GeneID" id="13795577"/>
<reference evidence="3 4" key="1">
    <citation type="journal article" date="2012" name="Environ. Microbiol.">
        <title>The genome of the ammonia-oxidizing Candidatus Nitrososphaera gargensis: insights into metabolic versatility and environmental adaptations.</title>
        <authorList>
            <person name="Spang A."/>
            <person name="Poehlein A."/>
            <person name="Offre P."/>
            <person name="Zumbragel S."/>
            <person name="Haider S."/>
            <person name="Rychlik N."/>
            <person name="Nowka B."/>
            <person name="Schmeisser C."/>
            <person name="Lebedeva E.V."/>
            <person name="Rattei T."/>
            <person name="Bohm C."/>
            <person name="Schmid M."/>
            <person name="Galushko A."/>
            <person name="Hatzenpichler R."/>
            <person name="Weinmaier T."/>
            <person name="Daniel R."/>
            <person name="Schleper C."/>
            <person name="Spieck E."/>
            <person name="Streit W."/>
            <person name="Wagner M."/>
        </authorList>
    </citation>
    <scope>NUCLEOTIDE SEQUENCE [LARGE SCALE GENOMIC DNA]</scope>
    <source>
        <strain evidence="4">Ga9.2</strain>
    </source>
</reference>
<comment type="similarity">
    <text evidence="1">Belongs to the DprA/Smf family.</text>
</comment>
<feature type="domain" description="Smf/DprA SLOG" evidence="2">
    <location>
        <begin position="28"/>
        <end position="221"/>
    </location>
</feature>
<dbReference type="PANTHER" id="PTHR43022:SF1">
    <property type="entry name" value="PROTEIN SMF"/>
    <property type="match status" value="1"/>
</dbReference>
<dbReference type="AlphaFoldDB" id="K0IK29"/>
<evidence type="ECO:0000313" key="3">
    <source>
        <dbReference type="EMBL" id="AFU58647.1"/>
    </source>
</evidence>
<dbReference type="InterPro" id="IPR057666">
    <property type="entry name" value="DrpA_SLOG"/>
</dbReference>
<dbReference type="KEGG" id="nga:Ngar_c17140"/>